<comment type="caution">
    <text evidence="4">The sequence shown here is derived from an EMBL/GenBank/DDBJ whole genome shotgun (WGS) entry which is preliminary data.</text>
</comment>
<dbReference type="PANTHER" id="PTHR35788">
    <property type="entry name" value="EXPORTED PROTEIN-RELATED"/>
    <property type="match status" value="1"/>
</dbReference>
<name>C0GDP1_DETAL</name>
<protein>
    <submittedName>
        <fullName evidence="4">VanW family protein</fullName>
    </submittedName>
</protein>
<feature type="compositionally biased region" description="Acidic residues" evidence="2">
    <location>
        <begin position="457"/>
        <end position="484"/>
    </location>
</feature>
<dbReference type="eggNOG" id="COG2720">
    <property type="taxonomic scope" value="Bacteria"/>
</dbReference>
<feature type="region of interest" description="Disordered" evidence="2">
    <location>
        <begin position="446"/>
        <end position="484"/>
    </location>
</feature>
<dbReference type="Proteomes" id="UP000006443">
    <property type="component" value="Unassembled WGS sequence"/>
</dbReference>
<accession>C0GDP1</accession>
<dbReference type="STRING" id="555088.DealDRAFT_0454"/>
<organism evidence="4 5">
    <name type="scientific">Dethiobacter alkaliphilus AHT 1</name>
    <dbReference type="NCBI Taxonomy" id="555088"/>
    <lineage>
        <taxon>Bacteria</taxon>
        <taxon>Bacillati</taxon>
        <taxon>Bacillota</taxon>
        <taxon>Dethiobacteria</taxon>
        <taxon>Dethiobacterales</taxon>
        <taxon>Dethiobacteraceae</taxon>
        <taxon>Dethiobacter</taxon>
    </lineage>
</organism>
<dbReference type="SMART" id="SM01208">
    <property type="entry name" value="G5"/>
    <property type="match status" value="1"/>
</dbReference>
<proteinExistence type="predicted"/>
<reference evidence="4 5" key="1">
    <citation type="submission" date="2009-02" db="EMBL/GenBank/DDBJ databases">
        <title>Sequencing of the draft genome and assembly of Dethiobacter alkaliphilus AHT 1.</title>
        <authorList>
            <consortium name="US DOE Joint Genome Institute (JGI-PGF)"/>
            <person name="Lucas S."/>
            <person name="Copeland A."/>
            <person name="Lapidus A."/>
            <person name="Glavina del Rio T."/>
            <person name="Dalin E."/>
            <person name="Tice H."/>
            <person name="Bruce D."/>
            <person name="Goodwin L."/>
            <person name="Pitluck S."/>
            <person name="Larimer F."/>
            <person name="Land M.L."/>
            <person name="Hauser L."/>
            <person name="Muyzer G."/>
        </authorList>
    </citation>
    <scope>NUCLEOTIDE SEQUENCE [LARGE SCALE GENOMIC DNA]</scope>
    <source>
        <strain evidence="4 5">AHT 1</strain>
    </source>
</reference>
<dbReference type="OrthoDB" id="9797191at2"/>
<keyword evidence="1" id="KW-0732">Signal</keyword>
<dbReference type="PANTHER" id="PTHR35788:SF1">
    <property type="entry name" value="EXPORTED PROTEIN"/>
    <property type="match status" value="1"/>
</dbReference>
<evidence type="ECO:0000259" key="3">
    <source>
        <dbReference type="PROSITE" id="PS51109"/>
    </source>
</evidence>
<dbReference type="InterPro" id="IPR022029">
    <property type="entry name" value="YoaR-like_PG-bd"/>
</dbReference>
<dbReference type="AlphaFoldDB" id="C0GDP1"/>
<dbReference type="EMBL" id="ACJM01000002">
    <property type="protein sequence ID" value="EEG78524.1"/>
    <property type="molecule type" value="Genomic_DNA"/>
</dbReference>
<evidence type="ECO:0000256" key="2">
    <source>
        <dbReference type="SAM" id="MobiDB-lite"/>
    </source>
</evidence>
<dbReference type="InterPro" id="IPR007391">
    <property type="entry name" value="Vancomycin_resist_VanW"/>
</dbReference>
<gene>
    <name evidence="4" type="ORF">DealDRAFT_0454</name>
</gene>
<evidence type="ECO:0000313" key="5">
    <source>
        <dbReference type="Proteomes" id="UP000006443"/>
    </source>
</evidence>
<keyword evidence="5" id="KW-1185">Reference proteome</keyword>
<dbReference type="RefSeq" id="WP_008514463.1">
    <property type="nucleotide sequence ID" value="NZ_ACJM01000002.1"/>
</dbReference>
<dbReference type="InterPro" id="IPR011098">
    <property type="entry name" value="G5_dom"/>
</dbReference>
<dbReference type="Pfam" id="PF07501">
    <property type="entry name" value="G5"/>
    <property type="match status" value="1"/>
</dbReference>
<evidence type="ECO:0000313" key="4">
    <source>
        <dbReference type="EMBL" id="EEG78524.1"/>
    </source>
</evidence>
<evidence type="ECO:0000256" key="1">
    <source>
        <dbReference type="ARBA" id="ARBA00022729"/>
    </source>
</evidence>
<dbReference type="PROSITE" id="PS51109">
    <property type="entry name" value="G5"/>
    <property type="match status" value="1"/>
</dbReference>
<dbReference type="InterPro" id="IPR052913">
    <property type="entry name" value="Glycopeptide_resist_protein"/>
</dbReference>
<dbReference type="Pfam" id="PF12229">
    <property type="entry name" value="PG_binding_4"/>
    <property type="match status" value="1"/>
</dbReference>
<dbReference type="Gene3D" id="2.20.230.10">
    <property type="entry name" value="Resuscitation-promoting factor rpfb"/>
    <property type="match status" value="1"/>
</dbReference>
<dbReference type="Pfam" id="PF04294">
    <property type="entry name" value="VanW"/>
    <property type="match status" value="1"/>
</dbReference>
<sequence>MTETKIQRWHIVTIVILAIFTLLITADYFYHRDRIYAGVEIDGVDVGGKTAAEAAEMLMQKYEQERFGHHEVDIHYEDKTWTLTYDQLGIEVDVEETVSQAMAVGRERAHLLRYPRRISLNSEPLQIKPLLMVETVRFRAAMDPMEEIVWQEPVNADLKLSEDRESVEIIPDKPGQELNVAVTLNNLFVALDTYPDVGDIELTAKTVEAEQTAEYLESLKITEPVATFSTVFSGNDQNRNHNIRLAAEAVDDILLLPGEEFSWNETVGNTTADKGYKKAPVIVGGQLQDGLGGGICQVSSTLYNAVLLADMGIIERRNHGLAVGYLPPGRDATISYGWIDLKYVNDRDYAVWQRAFVDGNRLTIRLYGNPIPGHEVEIITTDLETIPGGEKIIKTPDLPRGARERIKSGQPGYKVTSWRITYQDGEEIKREQLFRDTYRAVPAEYRVGTAEVPAATDADEEKEKEETEEEEEPAEEENNEEEEE</sequence>
<feature type="domain" description="G5" evidence="3">
    <location>
        <begin position="372"/>
        <end position="451"/>
    </location>
</feature>